<dbReference type="Proteomes" id="UP001500984">
    <property type="component" value="Unassembled WGS sequence"/>
</dbReference>
<evidence type="ECO:0000256" key="1">
    <source>
        <dbReference type="ARBA" id="ARBA00022801"/>
    </source>
</evidence>
<feature type="domain" description="Peptidase S9 prolyl oligopeptidase catalytic" evidence="2">
    <location>
        <begin position="452"/>
        <end position="654"/>
    </location>
</feature>
<dbReference type="RefSeq" id="WP_344335260.1">
    <property type="nucleotide sequence ID" value="NZ_BAAAPZ010000002.1"/>
</dbReference>
<dbReference type="SUPFAM" id="SSF82171">
    <property type="entry name" value="DPP6 N-terminal domain-like"/>
    <property type="match status" value="1"/>
</dbReference>
<reference evidence="3 4" key="1">
    <citation type="journal article" date="2019" name="Int. J. Syst. Evol. Microbiol.">
        <title>The Global Catalogue of Microorganisms (GCM) 10K type strain sequencing project: providing services to taxonomists for standard genome sequencing and annotation.</title>
        <authorList>
            <consortium name="The Broad Institute Genomics Platform"/>
            <consortium name="The Broad Institute Genome Sequencing Center for Infectious Disease"/>
            <person name="Wu L."/>
            <person name="Ma J."/>
        </authorList>
    </citation>
    <scope>NUCLEOTIDE SEQUENCE [LARGE SCALE GENOMIC DNA]</scope>
    <source>
        <strain evidence="3 4">JCM 15900</strain>
    </source>
</reference>
<dbReference type="PANTHER" id="PTHR42776:SF27">
    <property type="entry name" value="DIPEPTIDYL PEPTIDASE FAMILY MEMBER 6"/>
    <property type="match status" value="1"/>
</dbReference>
<dbReference type="InterPro" id="IPR011042">
    <property type="entry name" value="6-blade_b-propeller_TolB-like"/>
</dbReference>
<dbReference type="PANTHER" id="PTHR42776">
    <property type="entry name" value="SERINE PEPTIDASE S9 FAMILY MEMBER"/>
    <property type="match status" value="1"/>
</dbReference>
<dbReference type="Pfam" id="PF00326">
    <property type="entry name" value="Peptidase_S9"/>
    <property type="match status" value="1"/>
</dbReference>
<dbReference type="SUPFAM" id="SSF53474">
    <property type="entry name" value="alpha/beta-Hydrolases"/>
    <property type="match status" value="1"/>
</dbReference>
<dbReference type="Gene3D" id="2.120.10.30">
    <property type="entry name" value="TolB, C-terminal domain"/>
    <property type="match status" value="1"/>
</dbReference>
<protein>
    <submittedName>
        <fullName evidence="3">S9 family peptidase</fullName>
    </submittedName>
</protein>
<dbReference type="Gene3D" id="3.40.50.1820">
    <property type="entry name" value="alpha/beta hydrolase"/>
    <property type="match status" value="1"/>
</dbReference>
<proteinExistence type="predicted"/>
<dbReference type="InterPro" id="IPR029058">
    <property type="entry name" value="AB_hydrolase_fold"/>
</dbReference>
<accession>A0ABN2WFA0</accession>
<gene>
    <name evidence="3" type="ORF">GCM10009823_07410</name>
</gene>
<dbReference type="EMBL" id="BAAAPZ010000002">
    <property type="protein sequence ID" value="GAA2090746.1"/>
    <property type="molecule type" value="Genomic_DNA"/>
</dbReference>
<comment type="caution">
    <text evidence="3">The sequence shown here is derived from an EMBL/GenBank/DDBJ whole genome shotgun (WGS) entry which is preliminary data.</text>
</comment>
<sequence>MSEAADASAASTPSARLLASLHTLARPRAAGTSVRFEVTRPDAATDTYTTRLHAVALDCDTDGLQVPPESRCARVSTGWSDTHEAAAGDVRVLLRASRGAPAQLWAAVSPGELRQVTDEPLGVWAPVLAEDGANAYVLARLPEPGRYGTDPEVGPEAEAPRRISSLQYQSNGLGWVLDRPTRLLRIPLDGESAPAVAGELPLPEPETLLTLAGEVSDLRADLGRASVVAPVARPGRTADLRTTVWLADETGPRALDLGDLAVRRHAWLDAGTLLVTAVELGPSRQDFVARVPGLYLHDTASGRTTRLTPADEWELTGALVPADGRVLTLADRDGGVLLVSVALETGEVTALTPADWEVTGWCSAADGTLIVTAATPTSCGEVFRVCPETGEPVQLTRLDDSAWYRAVPVSAPTPLGEAHGWYALPEGAGPHPVVLSIHGGPFAQYTAAAFDEVRSLTEAGYAVVWSNPRGSAGRGRAWGAAVQGDFAEPAAADVLAVLDAALDAEPRLDRSRVGVQGGSYGGYLTAMLAGAESRFAGAIVERGFLVPESFAGTSDIGGWFGAEYLGTEPEQVRRQSPMERVAGVRAPVLVIHSEQDLRCPLEQAQQYYGALVRAGRDAELLVFPGEDHELSRSGRPRHRIARFEAILEWWRRVL</sequence>
<keyword evidence="1" id="KW-0378">Hydrolase</keyword>
<name>A0ABN2WFA0_9MICO</name>
<evidence type="ECO:0000313" key="4">
    <source>
        <dbReference type="Proteomes" id="UP001500984"/>
    </source>
</evidence>
<evidence type="ECO:0000313" key="3">
    <source>
        <dbReference type="EMBL" id="GAA2090746.1"/>
    </source>
</evidence>
<organism evidence="3 4">
    <name type="scientific">Brevibacterium salitolerans</name>
    <dbReference type="NCBI Taxonomy" id="1403566"/>
    <lineage>
        <taxon>Bacteria</taxon>
        <taxon>Bacillati</taxon>
        <taxon>Actinomycetota</taxon>
        <taxon>Actinomycetes</taxon>
        <taxon>Micrococcales</taxon>
        <taxon>Brevibacteriaceae</taxon>
        <taxon>Brevibacterium</taxon>
    </lineage>
</organism>
<keyword evidence="4" id="KW-1185">Reference proteome</keyword>
<dbReference type="InterPro" id="IPR001375">
    <property type="entry name" value="Peptidase_S9_cat"/>
</dbReference>
<evidence type="ECO:0000259" key="2">
    <source>
        <dbReference type="Pfam" id="PF00326"/>
    </source>
</evidence>